<dbReference type="PANTHER" id="PTHR47506">
    <property type="entry name" value="TRANSCRIPTIONAL REGULATORY PROTEIN"/>
    <property type="match status" value="1"/>
</dbReference>
<keyword evidence="1" id="KW-0805">Transcription regulation</keyword>
<keyword evidence="2 4" id="KW-0238">DNA-binding</keyword>
<dbReference type="InterPro" id="IPR054156">
    <property type="entry name" value="YxaF_TetR_C"/>
</dbReference>
<evidence type="ECO:0000259" key="5">
    <source>
        <dbReference type="PROSITE" id="PS50977"/>
    </source>
</evidence>
<keyword evidence="3" id="KW-0804">Transcription</keyword>
<dbReference type="GO" id="GO:0003677">
    <property type="term" value="F:DNA binding"/>
    <property type="evidence" value="ECO:0007669"/>
    <property type="project" value="UniProtKB-UniRule"/>
</dbReference>
<accession>A0A2P4UG22</accession>
<keyword evidence="7" id="KW-1185">Reference proteome</keyword>
<dbReference type="InterPro" id="IPR009057">
    <property type="entry name" value="Homeodomain-like_sf"/>
</dbReference>
<dbReference type="Pfam" id="PF00440">
    <property type="entry name" value="TetR_N"/>
    <property type="match status" value="1"/>
</dbReference>
<evidence type="ECO:0000256" key="3">
    <source>
        <dbReference type="ARBA" id="ARBA00023163"/>
    </source>
</evidence>
<dbReference type="PANTHER" id="PTHR47506:SF3">
    <property type="entry name" value="HTH-TYPE TRANSCRIPTIONAL REGULATOR LMRA"/>
    <property type="match status" value="1"/>
</dbReference>
<feature type="domain" description="HTH tetR-type" evidence="5">
    <location>
        <begin position="11"/>
        <end position="71"/>
    </location>
</feature>
<dbReference type="Pfam" id="PF21993">
    <property type="entry name" value="TetR_C_13_2"/>
    <property type="match status" value="1"/>
</dbReference>
<dbReference type="InterPro" id="IPR036271">
    <property type="entry name" value="Tet_transcr_reg_TetR-rel_C_sf"/>
</dbReference>
<organism evidence="6 7">
    <name type="scientific">Actinomadura rubteroloni</name>
    <dbReference type="NCBI Taxonomy" id="1926885"/>
    <lineage>
        <taxon>Bacteria</taxon>
        <taxon>Bacillati</taxon>
        <taxon>Actinomycetota</taxon>
        <taxon>Actinomycetes</taxon>
        <taxon>Streptosporangiales</taxon>
        <taxon>Thermomonosporaceae</taxon>
        <taxon>Actinomadura</taxon>
    </lineage>
</organism>
<dbReference type="SUPFAM" id="SSF48498">
    <property type="entry name" value="Tetracyclin repressor-like, C-terminal domain"/>
    <property type="match status" value="1"/>
</dbReference>
<evidence type="ECO:0000256" key="1">
    <source>
        <dbReference type="ARBA" id="ARBA00023015"/>
    </source>
</evidence>
<gene>
    <name evidence="6" type="primary">yxaF_2</name>
    <name evidence="6" type="ORF">BTM25_26410</name>
</gene>
<feature type="DNA-binding region" description="H-T-H motif" evidence="4">
    <location>
        <begin position="34"/>
        <end position="53"/>
    </location>
</feature>
<evidence type="ECO:0000256" key="2">
    <source>
        <dbReference type="ARBA" id="ARBA00023125"/>
    </source>
</evidence>
<comment type="caution">
    <text evidence="6">The sequence shown here is derived from an EMBL/GenBank/DDBJ whole genome shotgun (WGS) entry which is preliminary data.</text>
</comment>
<dbReference type="PROSITE" id="PS50977">
    <property type="entry name" value="HTH_TETR_2"/>
    <property type="match status" value="1"/>
</dbReference>
<reference evidence="6 7" key="1">
    <citation type="journal article" date="2017" name="Chemistry">
        <title>Isolation, Biosynthesis and Chemical Modifications of Rubterolones A-F: Rare Tropolone Alkaloids from Actinomadura sp. 5-2.</title>
        <authorList>
            <person name="Guo H."/>
            <person name="Benndorf R."/>
            <person name="Leichnitz D."/>
            <person name="Klassen J.L."/>
            <person name="Vollmers J."/>
            <person name="Gorls H."/>
            <person name="Steinacker M."/>
            <person name="Weigel C."/>
            <person name="Dahse H.M."/>
            <person name="Kaster A.K."/>
            <person name="de Beer Z.W."/>
            <person name="Poulsen M."/>
            <person name="Beemelmanns C."/>
        </authorList>
    </citation>
    <scope>NUCLEOTIDE SEQUENCE [LARGE SCALE GENOMIC DNA]</scope>
    <source>
        <strain evidence="6 7">5-2</strain>
    </source>
</reference>
<dbReference type="Proteomes" id="UP000242367">
    <property type="component" value="Unassembled WGS sequence"/>
</dbReference>
<dbReference type="Gene3D" id="1.10.357.10">
    <property type="entry name" value="Tetracycline Repressor, domain 2"/>
    <property type="match status" value="1"/>
</dbReference>
<name>A0A2P4UG22_9ACTN</name>
<dbReference type="SUPFAM" id="SSF46689">
    <property type="entry name" value="Homeodomain-like"/>
    <property type="match status" value="1"/>
</dbReference>
<dbReference type="InterPro" id="IPR001647">
    <property type="entry name" value="HTH_TetR"/>
</dbReference>
<protein>
    <submittedName>
        <fullName evidence="6">Putative HTH-type transcriptional regulator YxaF</fullName>
    </submittedName>
</protein>
<evidence type="ECO:0000313" key="6">
    <source>
        <dbReference type="EMBL" id="POM24014.1"/>
    </source>
</evidence>
<sequence>MMNVIIVGMGTDSRERMVRSAAYLFRERGYSGTAFRDVIVHSGAPRGSIYHHFPGGKVQLAEEAVRYAGDFLNAGIQAAVEGGDAAAAVDAFTGWWRQVLIKSEFRAGCPVAAVTVESHDEAPQLAAAAARAFGRWEDTLATGLGNAGVPDGRAARLARLVVASVEGATILCRAHRTVEPLDDVVNELKTLVAAATED</sequence>
<proteinExistence type="predicted"/>
<evidence type="ECO:0000313" key="7">
    <source>
        <dbReference type="Proteomes" id="UP000242367"/>
    </source>
</evidence>
<dbReference type="EMBL" id="MTBP01000002">
    <property type="protein sequence ID" value="POM24014.1"/>
    <property type="molecule type" value="Genomic_DNA"/>
</dbReference>
<evidence type="ECO:0000256" key="4">
    <source>
        <dbReference type="PROSITE-ProRule" id="PRU00335"/>
    </source>
</evidence>
<dbReference type="AlphaFoldDB" id="A0A2P4UG22"/>